<name>A0A511W3F6_9BACI</name>
<accession>A0A511W3F6</accession>
<dbReference type="EMBL" id="BJYA01000008">
    <property type="protein sequence ID" value="GEN45619.1"/>
    <property type="molecule type" value="Genomic_DNA"/>
</dbReference>
<keyword evidence="3" id="KW-1185">Reference proteome</keyword>
<dbReference type="RefSeq" id="WP_146815713.1">
    <property type="nucleotide sequence ID" value="NZ_BJYA01000008.1"/>
</dbReference>
<reference evidence="2 3" key="1">
    <citation type="submission" date="2019-07" db="EMBL/GenBank/DDBJ databases">
        <title>Whole genome shotgun sequence of Alkalibacillus haloalkaliphilus NBRC 103110.</title>
        <authorList>
            <person name="Hosoyama A."/>
            <person name="Uohara A."/>
            <person name="Ohji S."/>
            <person name="Ichikawa N."/>
        </authorList>
    </citation>
    <scope>NUCLEOTIDE SEQUENCE [LARGE SCALE GENOMIC DNA]</scope>
    <source>
        <strain evidence="2 3">NBRC 103110</strain>
    </source>
</reference>
<dbReference type="AlphaFoldDB" id="A0A511W3F6"/>
<feature type="coiled-coil region" evidence="1">
    <location>
        <begin position="157"/>
        <end position="184"/>
    </location>
</feature>
<gene>
    <name evidence="2" type="ORF">AHA02nite_13950</name>
</gene>
<keyword evidence="1" id="KW-0175">Coiled coil</keyword>
<dbReference type="OrthoDB" id="2438315at2"/>
<evidence type="ECO:0000313" key="2">
    <source>
        <dbReference type="EMBL" id="GEN45619.1"/>
    </source>
</evidence>
<protein>
    <recommendedName>
        <fullName evidence="4">Lipoprotein</fullName>
    </recommendedName>
</protein>
<organism evidence="2 3">
    <name type="scientific">Alkalibacillus haloalkaliphilus</name>
    <dbReference type="NCBI Taxonomy" id="94136"/>
    <lineage>
        <taxon>Bacteria</taxon>
        <taxon>Bacillati</taxon>
        <taxon>Bacillota</taxon>
        <taxon>Bacilli</taxon>
        <taxon>Bacillales</taxon>
        <taxon>Bacillaceae</taxon>
        <taxon>Alkalibacillus</taxon>
    </lineage>
</organism>
<evidence type="ECO:0000313" key="3">
    <source>
        <dbReference type="Proteomes" id="UP000321440"/>
    </source>
</evidence>
<sequence length="191" mass="22553">MHKLISFIAMISISFMVGCYDSTKFDHDDVAANVRGEEITVGDVRFFMEVEDEELPDKIETFVEETLIIQEAKEMDIDVMEEVEIAVETHSLFPFQDEEGILEDSRDFMKKEREFAEAQADRFDMEPKEYYKEYTKKSAGRQAYIYGFFDEHMGDYSPETEEDVEKINEKYQRLLNELIEENDDDIEILIK</sequence>
<dbReference type="PROSITE" id="PS51257">
    <property type="entry name" value="PROKAR_LIPOPROTEIN"/>
    <property type="match status" value="1"/>
</dbReference>
<evidence type="ECO:0000256" key="1">
    <source>
        <dbReference type="SAM" id="Coils"/>
    </source>
</evidence>
<comment type="caution">
    <text evidence="2">The sequence shown here is derived from an EMBL/GenBank/DDBJ whole genome shotgun (WGS) entry which is preliminary data.</text>
</comment>
<dbReference type="Proteomes" id="UP000321440">
    <property type="component" value="Unassembled WGS sequence"/>
</dbReference>
<proteinExistence type="predicted"/>
<evidence type="ECO:0008006" key="4">
    <source>
        <dbReference type="Google" id="ProtNLM"/>
    </source>
</evidence>